<reference evidence="2" key="1">
    <citation type="submission" date="2018-04" db="EMBL/GenBank/DDBJ databases">
        <title>WGS assembly of Panicum hallii.</title>
        <authorList>
            <person name="Lovell J."/>
            <person name="Jenkins J."/>
            <person name="Lowry D."/>
            <person name="Mamidi S."/>
            <person name="Sreedasyam A."/>
            <person name="Weng X."/>
            <person name="Barry K."/>
            <person name="Bonette J."/>
            <person name="Campitelli B."/>
            <person name="Daum C."/>
            <person name="Gordon S."/>
            <person name="Gould B."/>
            <person name="Lipzen A."/>
            <person name="Macqueen A."/>
            <person name="Palacio-Mejia J."/>
            <person name="Plott C."/>
            <person name="Shakirov E."/>
            <person name="Shu S."/>
            <person name="Yoshinaga Y."/>
            <person name="Zane M."/>
            <person name="Rokhsar D."/>
            <person name="Grimwood J."/>
            <person name="Schmutz J."/>
            <person name="Juenger T."/>
        </authorList>
    </citation>
    <scope>NUCLEOTIDE SEQUENCE [LARGE SCALE GENOMIC DNA]</scope>
    <source>
        <strain evidence="2">FIL2</strain>
    </source>
</reference>
<feature type="compositionally biased region" description="Basic residues" evidence="1">
    <location>
        <begin position="61"/>
        <end position="72"/>
    </location>
</feature>
<feature type="region of interest" description="Disordered" evidence="1">
    <location>
        <begin position="53"/>
        <end position="194"/>
    </location>
</feature>
<sequence length="218" mass="23133">MWKISIYDRPSHAHARGWGAARTDPLAEHGPGTALAARATAALLSRLSLTLDPVLQPQKSKGTKPGRSHRLAPRPPPPPPPGRPAAAPHQGGGGYGRRRSRLHAGSCSCTASTSGRDSGVRPRPGRRSWERQLPARGHAGDVPVEGDRIRTPSNPSYTSAAGFGKEADRGGRRRGHGREGCAPPCQRQQMRSSRELRLEVAAGAMPGTAFGRAPVRCP</sequence>
<evidence type="ECO:0000313" key="2">
    <source>
        <dbReference type="EMBL" id="PAN31680.1"/>
    </source>
</evidence>
<organism evidence="2">
    <name type="scientific">Panicum hallii</name>
    <dbReference type="NCBI Taxonomy" id="206008"/>
    <lineage>
        <taxon>Eukaryota</taxon>
        <taxon>Viridiplantae</taxon>
        <taxon>Streptophyta</taxon>
        <taxon>Embryophyta</taxon>
        <taxon>Tracheophyta</taxon>
        <taxon>Spermatophyta</taxon>
        <taxon>Magnoliopsida</taxon>
        <taxon>Liliopsida</taxon>
        <taxon>Poales</taxon>
        <taxon>Poaceae</taxon>
        <taxon>PACMAD clade</taxon>
        <taxon>Panicoideae</taxon>
        <taxon>Panicodae</taxon>
        <taxon>Paniceae</taxon>
        <taxon>Panicinae</taxon>
        <taxon>Panicum</taxon>
        <taxon>Panicum sect. Panicum</taxon>
    </lineage>
</organism>
<protein>
    <submittedName>
        <fullName evidence="2">Uncharacterized protein</fullName>
    </submittedName>
</protein>
<evidence type="ECO:0000256" key="1">
    <source>
        <dbReference type="SAM" id="MobiDB-lite"/>
    </source>
</evidence>
<proteinExistence type="predicted"/>
<gene>
    <name evidence="2" type="ORF">PAHAL_5G436700</name>
</gene>
<name>A0A2S3HWV3_9POAL</name>
<dbReference type="Gramene" id="PAN31680">
    <property type="protein sequence ID" value="PAN31680"/>
    <property type="gene ID" value="PAHAL_5G436700"/>
</dbReference>
<dbReference type="AlphaFoldDB" id="A0A2S3HWV3"/>
<accession>A0A2S3HWV3</accession>
<feature type="compositionally biased region" description="Polar residues" evidence="1">
    <location>
        <begin position="107"/>
        <end position="116"/>
    </location>
</feature>
<feature type="compositionally biased region" description="Pro residues" evidence="1">
    <location>
        <begin position="73"/>
        <end position="83"/>
    </location>
</feature>
<dbReference type="EMBL" id="CM008050">
    <property type="protein sequence ID" value="PAN31680.1"/>
    <property type="molecule type" value="Genomic_DNA"/>
</dbReference>
<dbReference type="Proteomes" id="UP000243499">
    <property type="component" value="Chromosome 5"/>
</dbReference>